<dbReference type="CDD" id="cd23336">
    <property type="entry name" value="beta-trefoil_FSCN_rpt3"/>
    <property type="match status" value="1"/>
</dbReference>
<dbReference type="PANTHER" id="PTHR10551">
    <property type="entry name" value="FASCIN"/>
    <property type="match status" value="1"/>
</dbReference>
<gene>
    <name evidence="9" type="primary">LOC106814512</name>
</gene>
<comment type="similarity">
    <text evidence="2 6">Belongs to the fascin family.</text>
</comment>
<keyword evidence="5 6" id="KW-0206">Cytoskeleton</keyword>
<dbReference type="CDD" id="cd23335">
    <property type="entry name" value="beta-trefoil_FSCN_rpt2"/>
    <property type="match status" value="1"/>
</dbReference>
<dbReference type="InterPro" id="IPR008999">
    <property type="entry name" value="Actin-crosslinking"/>
</dbReference>
<dbReference type="Gene3D" id="2.80.10.50">
    <property type="match status" value="4"/>
</dbReference>
<evidence type="ECO:0000313" key="9">
    <source>
        <dbReference type="RefSeq" id="XP_014674310.1"/>
    </source>
</evidence>
<accession>A0ABM1EQ39</accession>
<feature type="domain" description="Fascin-like" evidence="7">
    <location>
        <begin position="410"/>
        <end position="504"/>
    </location>
</feature>
<name>A0ABM1EQ39_PRICU</name>
<dbReference type="InterPro" id="IPR022768">
    <property type="entry name" value="Fascin-like_dom"/>
</dbReference>
<dbReference type="CDD" id="cd23337">
    <property type="entry name" value="beta-trefoil_FSCN_rpt4"/>
    <property type="match status" value="1"/>
</dbReference>
<organism evidence="8 9">
    <name type="scientific">Priapulus caudatus</name>
    <name type="common">Priapulid worm</name>
    <dbReference type="NCBI Taxonomy" id="37621"/>
    <lineage>
        <taxon>Eukaryota</taxon>
        <taxon>Metazoa</taxon>
        <taxon>Ecdysozoa</taxon>
        <taxon>Scalidophora</taxon>
        <taxon>Priapulida</taxon>
        <taxon>Priapulimorpha</taxon>
        <taxon>Priapulimorphida</taxon>
        <taxon>Priapulidae</taxon>
        <taxon>Priapulus</taxon>
    </lineage>
</organism>
<evidence type="ECO:0000256" key="3">
    <source>
        <dbReference type="ARBA" id="ARBA00022490"/>
    </source>
</evidence>
<dbReference type="PIRSF" id="PIRSF005682">
    <property type="entry name" value="Fascin"/>
    <property type="match status" value="1"/>
</dbReference>
<evidence type="ECO:0000256" key="5">
    <source>
        <dbReference type="ARBA" id="ARBA00023212"/>
    </source>
</evidence>
<feature type="domain" description="Fascin-like" evidence="7">
    <location>
        <begin position="154"/>
        <end position="263"/>
    </location>
</feature>
<dbReference type="PANTHER" id="PTHR10551:SF9">
    <property type="entry name" value="FASCIN-2"/>
    <property type="match status" value="1"/>
</dbReference>
<evidence type="ECO:0000259" key="7">
    <source>
        <dbReference type="Pfam" id="PF06268"/>
    </source>
</evidence>
<keyword evidence="8" id="KW-1185">Reference proteome</keyword>
<reference evidence="9" key="1">
    <citation type="submission" date="2025-08" db="UniProtKB">
        <authorList>
            <consortium name="RefSeq"/>
        </authorList>
    </citation>
    <scope>IDENTIFICATION</scope>
</reference>
<evidence type="ECO:0000256" key="2">
    <source>
        <dbReference type="ARBA" id="ARBA00007415"/>
    </source>
</evidence>
<dbReference type="CDD" id="cd23347">
    <property type="entry name" value="beta-trefoil_singed_rpt1"/>
    <property type="match status" value="1"/>
</dbReference>
<evidence type="ECO:0000256" key="4">
    <source>
        <dbReference type="ARBA" id="ARBA00023203"/>
    </source>
</evidence>
<dbReference type="InterPro" id="IPR024703">
    <property type="entry name" value="Fascin_metazoans"/>
</dbReference>
<evidence type="ECO:0000256" key="6">
    <source>
        <dbReference type="PIRNR" id="PIRNR005682"/>
    </source>
</evidence>
<sequence>MSLTNGSNNGHSSSSGGGGAYSAGWNIGLINSHGKYLTAETFGFKINASGSSMKRKQIWTLEQNGGDSVVSLRSHMGRYMSTDKFGNVTCEAEDCGPSEGFSIEISKDGRWAFKSVEFGYYFGGVGDNLRCTSKASLTDDVLWSVHLAVHPQVNLRNVNRKRYAHLREEEMHVDENIPWGRDALVTLELREGKYAVKTCDDRYLHRDGRLVDEADANTLYRLEFHGGYMALKDCAGRYLTAVGADGHMKSRNSTVTKDELFSVEESHPQASFVAHNGRRVSTKQGVDLSANQEELTDTEIFQIERVKTSKKWLIRTKQDKYWSLESGGGIQAKSSTISPSCHFDLDWQQNGSVAVKAPNGRYVTAKMNGQLSATIDEPTAKEHFRFQLINRPIMVLRGSHGFVGFKSTASRKLECNKSSHDIIKVEQNEDGSYFLKDRNNHYWHIEDDYFITTEGAPASEFYLELQDHTLMSIRSKSGYYLRGEQSGLFKANGTEIKNDTLWEF</sequence>
<dbReference type="Proteomes" id="UP000695022">
    <property type="component" value="Unplaced"/>
</dbReference>
<feature type="domain" description="Fascin-like" evidence="7">
    <location>
        <begin position="35"/>
        <end position="145"/>
    </location>
</feature>
<protein>
    <recommendedName>
        <fullName evidence="6">Fascin</fullName>
    </recommendedName>
</protein>
<evidence type="ECO:0000313" key="8">
    <source>
        <dbReference type="Proteomes" id="UP000695022"/>
    </source>
</evidence>
<comment type="subcellular location">
    <subcellularLocation>
        <location evidence="1 6">Cytoplasm</location>
        <location evidence="1 6">Cytoskeleton</location>
    </subcellularLocation>
</comment>
<evidence type="ECO:0000256" key="1">
    <source>
        <dbReference type="ARBA" id="ARBA00004245"/>
    </source>
</evidence>
<dbReference type="Pfam" id="PF06268">
    <property type="entry name" value="Fascin"/>
    <property type="match status" value="4"/>
</dbReference>
<dbReference type="RefSeq" id="XP_014674310.1">
    <property type="nucleotide sequence ID" value="XM_014818824.1"/>
</dbReference>
<keyword evidence="4 6" id="KW-0009">Actin-binding</keyword>
<dbReference type="SUPFAM" id="SSF50405">
    <property type="entry name" value="Actin-crosslinking proteins"/>
    <property type="match status" value="4"/>
</dbReference>
<dbReference type="GeneID" id="106814512"/>
<dbReference type="InterPro" id="IPR010431">
    <property type="entry name" value="Fascin"/>
</dbReference>
<proteinExistence type="inferred from homology"/>
<keyword evidence="3 6" id="KW-0963">Cytoplasm</keyword>
<feature type="domain" description="Fascin-like" evidence="7">
    <location>
        <begin position="276"/>
        <end position="385"/>
    </location>
</feature>